<organism evidence="3">
    <name type="scientific">Anthurium amnicola</name>
    <dbReference type="NCBI Taxonomy" id="1678845"/>
    <lineage>
        <taxon>Eukaryota</taxon>
        <taxon>Viridiplantae</taxon>
        <taxon>Streptophyta</taxon>
        <taxon>Embryophyta</taxon>
        <taxon>Tracheophyta</taxon>
        <taxon>Spermatophyta</taxon>
        <taxon>Magnoliopsida</taxon>
        <taxon>Liliopsida</taxon>
        <taxon>Araceae</taxon>
        <taxon>Pothoideae</taxon>
        <taxon>Potheae</taxon>
        <taxon>Anthurium</taxon>
    </lineage>
</organism>
<reference evidence="3" key="1">
    <citation type="submission" date="2015-07" db="EMBL/GenBank/DDBJ databases">
        <title>Transcriptome Assembly of Anthurium amnicola.</title>
        <authorList>
            <person name="Suzuki J."/>
        </authorList>
    </citation>
    <scope>NUCLEOTIDE SEQUENCE</scope>
</reference>
<evidence type="ECO:0000259" key="2">
    <source>
        <dbReference type="Pfam" id="PF10536"/>
    </source>
</evidence>
<feature type="compositionally biased region" description="Gly residues" evidence="1">
    <location>
        <begin position="1"/>
        <end position="16"/>
    </location>
</feature>
<dbReference type="PANTHER" id="PTHR46033:SF8">
    <property type="entry name" value="PROTEIN MAINTENANCE OF MERISTEMS-LIKE"/>
    <property type="match status" value="1"/>
</dbReference>
<dbReference type="InterPro" id="IPR044824">
    <property type="entry name" value="MAIN-like"/>
</dbReference>
<dbReference type="AlphaFoldDB" id="A0A1D1XM33"/>
<evidence type="ECO:0000256" key="1">
    <source>
        <dbReference type="SAM" id="MobiDB-lite"/>
    </source>
</evidence>
<proteinExistence type="predicted"/>
<dbReference type="Pfam" id="PF10536">
    <property type="entry name" value="PMD"/>
    <property type="match status" value="1"/>
</dbReference>
<name>A0A1D1XM33_9ARAE</name>
<evidence type="ECO:0000313" key="3">
    <source>
        <dbReference type="EMBL" id="JAT43448.1"/>
    </source>
</evidence>
<protein>
    <submittedName>
        <fullName evidence="3">Serine/threonine-protein phosphatase 7 long form</fullName>
    </submittedName>
</protein>
<dbReference type="EMBL" id="GDJX01024488">
    <property type="protein sequence ID" value="JAT43448.1"/>
    <property type="molecule type" value="Transcribed_RNA"/>
</dbReference>
<sequence>MEGDGNRVGAGGGQGRGKSLFVFQRRPRPPPETEELPEGTLPEAVATPEGHEDSEATVELPMEEEASSEWTEEEEATSGKADKGETSSKPTRKASEKKGVVKSHLPWNLLYAIYRSIPEFQRVRLAEMGLGAFLSVEPFWVDLALLMGLRDRWDRGCNVFLSPWGHMTPTLEDVTRLTGLRVRGDPVTGTTRGDYRGLALRALGYEDRGLGPLRTIRGSAITDMMGVQGLKKEADETMEEYVARVGQAMRGYWAQTDGRGARRQLRVFLFFF</sequence>
<dbReference type="GO" id="GO:0010073">
    <property type="term" value="P:meristem maintenance"/>
    <property type="evidence" value="ECO:0007669"/>
    <property type="project" value="InterPro"/>
</dbReference>
<feature type="non-terminal residue" evidence="3">
    <location>
        <position position="272"/>
    </location>
</feature>
<feature type="region of interest" description="Disordered" evidence="1">
    <location>
        <begin position="1"/>
        <end position="98"/>
    </location>
</feature>
<feature type="compositionally biased region" description="Acidic residues" evidence="1">
    <location>
        <begin position="61"/>
        <end position="76"/>
    </location>
</feature>
<accession>A0A1D1XM33</accession>
<dbReference type="PANTHER" id="PTHR46033">
    <property type="entry name" value="PROTEIN MAIN-LIKE 2"/>
    <property type="match status" value="1"/>
</dbReference>
<gene>
    <name evidence="3" type="primary">At1g48120_34</name>
    <name evidence="3" type="ORF">g.128482</name>
</gene>
<dbReference type="InterPro" id="IPR019557">
    <property type="entry name" value="AminoTfrase-like_pln_mobile"/>
</dbReference>
<feature type="domain" description="Aminotransferase-like plant mobile" evidence="2">
    <location>
        <begin position="140"/>
        <end position="192"/>
    </location>
</feature>